<evidence type="ECO:0000313" key="1">
    <source>
        <dbReference type="EMBL" id="HER42907.1"/>
    </source>
</evidence>
<dbReference type="EMBL" id="DSEC01000033">
    <property type="protein sequence ID" value="HER42907.1"/>
    <property type="molecule type" value="Genomic_DNA"/>
</dbReference>
<accession>A0A7V2ATG8</accession>
<comment type="caution">
    <text evidence="1">The sequence shown here is derived from an EMBL/GenBank/DDBJ whole genome shotgun (WGS) entry which is preliminary data.</text>
</comment>
<name>A0A7V2ATG8_UNCEI</name>
<organism evidence="1">
    <name type="scientific">Eiseniibacteriota bacterium</name>
    <dbReference type="NCBI Taxonomy" id="2212470"/>
    <lineage>
        <taxon>Bacteria</taxon>
        <taxon>Candidatus Eiseniibacteriota</taxon>
    </lineage>
</organism>
<dbReference type="AlphaFoldDB" id="A0A7V2ATG8"/>
<dbReference type="Proteomes" id="UP000886069">
    <property type="component" value="Unassembled WGS sequence"/>
</dbReference>
<reference evidence="1" key="1">
    <citation type="journal article" date="2020" name="mSystems">
        <title>Genome- and Community-Level Interaction Insights into Carbon Utilization and Element Cycling Functions of Hydrothermarchaeota in Hydrothermal Sediment.</title>
        <authorList>
            <person name="Zhou Z."/>
            <person name="Liu Y."/>
            <person name="Xu W."/>
            <person name="Pan J."/>
            <person name="Luo Z.H."/>
            <person name="Li M."/>
        </authorList>
    </citation>
    <scope>NUCLEOTIDE SEQUENCE [LARGE SCALE GENOMIC DNA]</scope>
    <source>
        <strain evidence="1">SpSt-1233</strain>
    </source>
</reference>
<protein>
    <submittedName>
        <fullName evidence="1">Uncharacterized protein</fullName>
    </submittedName>
</protein>
<proteinExistence type="predicted"/>
<sequence>MNRQLEDLASGRWRELSLAEQMAHIGSEVSRALNWRNKRNAEYSMKATERALELIDLSLESAGSYPRLKELARLREALVDYFYGTNEYASSETLWRNYFDHFNYSARR</sequence>
<gene>
    <name evidence="1" type="ORF">ENO08_00415</name>
</gene>